<proteinExistence type="inferred from homology"/>
<evidence type="ECO:0000256" key="3">
    <source>
        <dbReference type="ARBA" id="ARBA00022448"/>
    </source>
</evidence>
<gene>
    <name evidence="10" type="primary">rarD</name>
    <name evidence="10" type="ORF">MI149_14380</name>
</gene>
<evidence type="ECO:0000313" key="10">
    <source>
        <dbReference type="EMBL" id="ULN44147.1"/>
    </source>
</evidence>
<evidence type="ECO:0000259" key="9">
    <source>
        <dbReference type="Pfam" id="PF00892"/>
    </source>
</evidence>
<evidence type="ECO:0000256" key="6">
    <source>
        <dbReference type="ARBA" id="ARBA00022989"/>
    </source>
</evidence>
<feature type="transmembrane region" description="Helical" evidence="8">
    <location>
        <begin position="214"/>
        <end position="233"/>
    </location>
</feature>
<dbReference type="NCBIfam" id="TIGR00688">
    <property type="entry name" value="rarD"/>
    <property type="match status" value="1"/>
</dbReference>
<keyword evidence="3" id="KW-0813">Transport</keyword>
<dbReference type="InterPro" id="IPR004626">
    <property type="entry name" value="RarD"/>
</dbReference>
<dbReference type="InterPro" id="IPR000620">
    <property type="entry name" value="EamA_dom"/>
</dbReference>
<comment type="subcellular location">
    <subcellularLocation>
        <location evidence="1">Cell membrane</location>
        <topology evidence="1">Multi-pass membrane protein</topology>
    </subcellularLocation>
</comment>
<feature type="transmembrane region" description="Helical" evidence="8">
    <location>
        <begin position="180"/>
        <end position="202"/>
    </location>
</feature>
<evidence type="ECO:0000313" key="11">
    <source>
        <dbReference type="Proteomes" id="UP001055337"/>
    </source>
</evidence>
<reference evidence="10" key="1">
    <citation type="submission" date="2022-08" db="EMBL/GenBank/DDBJ databases">
        <title>Whole genome sequencing of non-tuberculosis mycobacteria type-strains.</title>
        <authorList>
            <person name="Igarashi Y."/>
            <person name="Osugi A."/>
            <person name="Mitarai S."/>
        </authorList>
    </citation>
    <scope>NUCLEOTIDE SEQUENCE</scope>
    <source>
        <strain evidence="10">JCM 16369</strain>
    </source>
</reference>
<name>A0ABY3TYY1_9MYCO</name>
<protein>
    <submittedName>
        <fullName evidence="10">EamA family transporter RarD</fullName>
    </submittedName>
</protein>
<keyword evidence="6 8" id="KW-1133">Transmembrane helix</keyword>
<dbReference type="PANTHER" id="PTHR22911:SF137">
    <property type="entry name" value="SOLUTE CARRIER FAMILY 35 MEMBER G2-RELATED"/>
    <property type="match status" value="1"/>
</dbReference>
<evidence type="ECO:0000256" key="5">
    <source>
        <dbReference type="ARBA" id="ARBA00022692"/>
    </source>
</evidence>
<feature type="transmembrane region" description="Helical" evidence="8">
    <location>
        <begin position="240"/>
        <end position="259"/>
    </location>
</feature>
<evidence type="ECO:0000256" key="1">
    <source>
        <dbReference type="ARBA" id="ARBA00004651"/>
    </source>
</evidence>
<dbReference type="Pfam" id="PF00892">
    <property type="entry name" value="EamA"/>
    <property type="match status" value="2"/>
</dbReference>
<feature type="domain" description="EamA" evidence="9">
    <location>
        <begin position="153"/>
        <end position="285"/>
    </location>
</feature>
<organism evidence="10 11">
    <name type="scientific">Mycolicibacterium crocinum</name>
    <dbReference type="NCBI Taxonomy" id="388459"/>
    <lineage>
        <taxon>Bacteria</taxon>
        <taxon>Bacillati</taxon>
        <taxon>Actinomycetota</taxon>
        <taxon>Actinomycetes</taxon>
        <taxon>Mycobacteriales</taxon>
        <taxon>Mycobacteriaceae</taxon>
        <taxon>Mycolicibacterium</taxon>
    </lineage>
</organism>
<keyword evidence="11" id="KW-1185">Reference proteome</keyword>
<feature type="domain" description="EamA" evidence="9">
    <location>
        <begin position="12"/>
        <end position="144"/>
    </location>
</feature>
<dbReference type="InterPro" id="IPR037185">
    <property type="entry name" value="EmrE-like"/>
</dbReference>
<dbReference type="SUPFAM" id="SSF103481">
    <property type="entry name" value="Multidrug resistance efflux transporter EmrE"/>
    <property type="match status" value="2"/>
</dbReference>
<comment type="similarity">
    <text evidence="2">Belongs to the EamA transporter family.</text>
</comment>
<evidence type="ECO:0000256" key="2">
    <source>
        <dbReference type="ARBA" id="ARBA00007362"/>
    </source>
</evidence>
<feature type="transmembrane region" description="Helical" evidence="8">
    <location>
        <begin position="12"/>
        <end position="30"/>
    </location>
</feature>
<keyword evidence="7 8" id="KW-0472">Membrane</keyword>
<dbReference type="RefSeq" id="WP_240180246.1">
    <property type="nucleotide sequence ID" value="NZ_CP092362.2"/>
</dbReference>
<evidence type="ECO:0000256" key="4">
    <source>
        <dbReference type="ARBA" id="ARBA00022475"/>
    </source>
</evidence>
<keyword evidence="5 8" id="KW-0812">Transmembrane</keyword>
<feature type="transmembrane region" description="Helical" evidence="8">
    <location>
        <begin position="105"/>
        <end position="122"/>
    </location>
</feature>
<feature type="transmembrane region" description="Helical" evidence="8">
    <location>
        <begin position="271"/>
        <end position="289"/>
    </location>
</feature>
<evidence type="ECO:0000256" key="7">
    <source>
        <dbReference type="ARBA" id="ARBA00023136"/>
    </source>
</evidence>
<feature type="transmembrane region" description="Helical" evidence="8">
    <location>
        <begin position="73"/>
        <end position="93"/>
    </location>
</feature>
<keyword evidence="4" id="KW-1003">Cell membrane</keyword>
<dbReference type="EMBL" id="CP092362">
    <property type="protein sequence ID" value="ULN44147.1"/>
    <property type="molecule type" value="Genomic_DNA"/>
</dbReference>
<sequence>MTATKQDTKTGGLLYGIGAYGSWGLFPAFFPLLKPAGALEVLAHRIVWTLILMAGVLVAMRKLSDLRAITGRTWVLLFCASALVSANWVIFIFAVNNGHVVDGALGYFINPLVSALLGVLIFRERLNRAQMVAVLIALAAVVLLGIEVGGPPFIALGLALTFGLYGVVKKVVACDPRVSVGVEAAIAAPFAIAYIAVLELSGHGQFTTNGPGHIALMMLSGPITAIPLLFFAAAAQRLPLVTLGLLMYLNPAMQMTWGVVVAHEPMPPARWVGFALIWLALLVFSGDALRRARQAPATPS</sequence>
<feature type="transmembrane region" description="Helical" evidence="8">
    <location>
        <begin position="152"/>
        <end position="168"/>
    </location>
</feature>
<feature type="transmembrane region" description="Helical" evidence="8">
    <location>
        <begin position="129"/>
        <end position="146"/>
    </location>
</feature>
<dbReference type="PANTHER" id="PTHR22911">
    <property type="entry name" value="ACYL-MALONYL CONDENSING ENZYME-RELATED"/>
    <property type="match status" value="1"/>
</dbReference>
<feature type="transmembrane region" description="Helical" evidence="8">
    <location>
        <begin position="42"/>
        <end position="61"/>
    </location>
</feature>
<dbReference type="Proteomes" id="UP001055337">
    <property type="component" value="Chromosome"/>
</dbReference>
<accession>A0ABY3TYY1</accession>
<evidence type="ECO:0000256" key="8">
    <source>
        <dbReference type="SAM" id="Phobius"/>
    </source>
</evidence>